<feature type="region of interest" description="Disordered" evidence="1">
    <location>
        <begin position="228"/>
        <end position="261"/>
    </location>
</feature>
<reference evidence="3" key="1">
    <citation type="submission" date="2016-10" db="EMBL/GenBank/DDBJ databases">
        <authorList>
            <person name="Varghese N."/>
            <person name="Submissions S."/>
        </authorList>
    </citation>
    <scope>NUCLEOTIDE SEQUENCE [LARGE SCALE GENOMIC DNA]</scope>
    <source>
        <strain evidence="3">DSM 44209</strain>
    </source>
</reference>
<evidence type="ECO:0008006" key="4">
    <source>
        <dbReference type="Google" id="ProtNLM"/>
    </source>
</evidence>
<accession>A0A1I0FWG6</accession>
<evidence type="ECO:0000313" key="2">
    <source>
        <dbReference type="EMBL" id="SET61923.1"/>
    </source>
</evidence>
<evidence type="ECO:0000256" key="1">
    <source>
        <dbReference type="SAM" id="MobiDB-lite"/>
    </source>
</evidence>
<keyword evidence="3" id="KW-1185">Reference proteome</keyword>
<dbReference type="Proteomes" id="UP000198507">
    <property type="component" value="Unassembled WGS sequence"/>
</dbReference>
<dbReference type="EMBL" id="FOIE01000006">
    <property type="protein sequence ID" value="SET61923.1"/>
    <property type="molecule type" value="Genomic_DNA"/>
</dbReference>
<name>A0A1I0FWG6_9ACTN</name>
<protein>
    <recommendedName>
        <fullName evidence="4">1-acyl-sn-glycerol-3-phosphate acyltransferase</fullName>
    </recommendedName>
</protein>
<gene>
    <name evidence="2" type="ORF">SAMN04488546_3016</name>
</gene>
<dbReference type="RefSeq" id="WP_091445407.1">
    <property type="nucleotide sequence ID" value="NZ_FOIE01000006.1"/>
</dbReference>
<evidence type="ECO:0000313" key="3">
    <source>
        <dbReference type="Proteomes" id="UP000198507"/>
    </source>
</evidence>
<dbReference type="OrthoDB" id="5191226at2"/>
<proteinExistence type="predicted"/>
<dbReference type="AlphaFoldDB" id="A0A1I0FWG6"/>
<sequence>MTRPSSPTTDGSRLLRAGAVLAAERLRPPVGDARRRTVCGAARLLTGLGVRVAVHVPAEAWPRTRTGPGLLLVANSASPLDPLVLLTVLRGVVVAAPAPERVAGVPCPSVRATVADVAAALARGTSVLVRPELPTDGGTALGRFSPDLLAAAVATGAPVCPVAVRCSGGAPGPASGARSLRAALRWTGGADVLADVHLLPALSSAGATPQELATTAEYAVAAVLGAGHAAAGGPRPPRPSPARRGALDGAGGGGQRGPATR</sequence>
<feature type="compositionally biased region" description="Gly residues" evidence="1">
    <location>
        <begin position="248"/>
        <end position="261"/>
    </location>
</feature>
<organism evidence="2 3">
    <name type="scientific">Geodermatophilus poikilotrophus</name>
    <dbReference type="NCBI Taxonomy" id="1333667"/>
    <lineage>
        <taxon>Bacteria</taxon>
        <taxon>Bacillati</taxon>
        <taxon>Actinomycetota</taxon>
        <taxon>Actinomycetes</taxon>
        <taxon>Geodermatophilales</taxon>
        <taxon>Geodermatophilaceae</taxon>
        <taxon>Geodermatophilus</taxon>
    </lineage>
</organism>